<feature type="domain" description="Alcohol dehydrogenase-like N-terminal" evidence="7">
    <location>
        <begin position="38"/>
        <end position="145"/>
    </location>
</feature>
<dbReference type="RefSeq" id="XP_016599792.1">
    <property type="nucleotide sequence ID" value="XM_016744079.1"/>
</dbReference>
<dbReference type="GeneID" id="27679499"/>
<dbReference type="InterPro" id="IPR013154">
    <property type="entry name" value="ADH-like_N"/>
</dbReference>
<dbReference type="AlphaFoldDB" id="A0A0A2JZ58"/>
<comment type="cofactor">
    <cofactor evidence="1">
        <name>Zn(2+)</name>
        <dbReference type="ChEBI" id="CHEBI:29105"/>
    </cofactor>
</comment>
<name>A0A0A2JZ58_PENEN</name>
<protein>
    <submittedName>
        <fullName evidence="8">Alcohol dehydrogenase superfamily, zinc-type</fullName>
    </submittedName>
</protein>
<dbReference type="EMBL" id="JQFZ01000121">
    <property type="protein sequence ID" value="KGO58298.1"/>
    <property type="molecule type" value="Genomic_DNA"/>
</dbReference>
<keyword evidence="6" id="KW-0520">NAD</keyword>
<dbReference type="VEuPathDB" id="FungiDB:PEXP_022540"/>
<reference evidence="8 9" key="1">
    <citation type="journal article" date="2015" name="Mol. Plant Microbe Interact.">
        <title>Genome, transcriptome, and functional analyses of Penicillium expansum provide new insights into secondary metabolism and pathogenicity.</title>
        <authorList>
            <person name="Ballester A.R."/>
            <person name="Marcet-Houben M."/>
            <person name="Levin E."/>
            <person name="Sela N."/>
            <person name="Selma-Lazaro C."/>
            <person name="Carmona L."/>
            <person name="Wisniewski M."/>
            <person name="Droby S."/>
            <person name="Gonzalez-Candelas L."/>
            <person name="Gabaldon T."/>
        </authorList>
    </citation>
    <scope>NUCLEOTIDE SEQUENCE [LARGE SCALE GENOMIC DNA]</scope>
    <source>
        <strain evidence="8 9">MD-8</strain>
    </source>
</reference>
<evidence type="ECO:0000256" key="3">
    <source>
        <dbReference type="ARBA" id="ARBA00022723"/>
    </source>
</evidence>
<organism evidence="8 9">
    <name type="scientific">Penicillium expansum</name>
    <name type="common">Blue mold rot fungus</name>
    <dbReference type="NCBI Taxonomy" id="27334"/>
    <lineage>
        <taxon>Eukaryota</taxon>
        <taxon>Fungi</taxon>
        <taxon>Dikarya</taxon>
        <taxon>Ascomycota</taxon>
        <taxon>Pezizomycotina</taxon>
        <taxon>Eurotiomycetes</taxon>
        <taxon>Eurotiomycetidae</taxon>
        <taxon>Eurotiales</taxon>
        <taxon>Aspergillaceae</taxon>
        <taxon>Penicillium</taxon>
    </lineage>
</organism>
<evidence type="ECO:0000313" key="8">
    <source>
        <dbReference type="EMBL" id="KGO58298.1"/>
    </source>
</evidence>
<dbReference type="Pfam" id="PF08240">
    <property type="entry name" value="ADH_N"/>
    <property type="match status" value="1"/>
</dbReference>
<sequence length="389" mass="41161">MALINDAAINATMRAVVWQGNAYNVSVVDLPKPTIINQTDAVIQMSRAAICGSDLHIYRGTNVGQPPPFGLGHEGVGYVSEVGSGVGSLKVGDPVIVPFTVHEGHLHSDLTSNMYAGYGGGGQLGGMQAEYLRVPFADNGLIPVPSFEYTNSTTNQSISLANDYLMMSDIFATGWAALDFAGFEAGDTVAVFGAGPVGLMAAYSAILRGASTVYSVDYVTDRLELAESIGAIPINFLDSDPVTQILTLEPNGVARSVDAVGYEQVNRNLTVQSDVIIRNMLAVTSPGGGMGTVGVYNPESNNTATAPRASTVNTHFNFSLTDFFFGEFKWGAGPSKPIDLAPQLLHLISEGKARPGFIVSDVIDIEDAPDAYARFERHDAMKVVISFGP</sequence>
<keyword evidence="5" id="KW-0560">Oxidoreductase</keyword>
<dbReference type="GO" id="GO:0008270">
    <property type="term" value="F:zinc ion binding"/>
    <property type="evidence" value="ECO:0007669"/>
    <property type="project" value="InterPro"/>
</dbReference>
<evidence type="ECO:0000259" key="7">
    <source>
        <dbReference type="Pfam" id="PF08240"/>
    </source>
</evidence>
<dbReference type="PANTHER" id="PTHR42813:SF3">
    <property type="entry name" value="GLUTATHIONE-INDEPENDENT FORMALDEHYDE DEHYDROGENASE"/>
    <property type="match status" value="1"/>
</dbReference>
<keyword evidence="9" id="KW-1185">Reference proteome</keyword>
<evidence type="ECO:0000256" key="1">
    <source>
        <dbReference type="ARBA" id="ARBA00001947"/>
    </source>
</evidence>
<dbReference type="CDD" id="cd08282">
    <property type="entry name" value="PFDH_like"/>
    <property type="match status" value="1"/>
</dbReference>
<comment type="caution">
    <text evidence="8">The sequence shown here is derived from an EMBL/GenBank/DDBJ whole genome shotgun (WGS) entry which is preliminary data.</text>
</comment>
<evidence type="ECO:0000313" key="9">
    <source>
        <dbReference type="Proteomes" id="UP000030143"/>
    </source>
</evidence>
<dbReference type="Proteomes" id="UP000030143">
    <property type="component" value="Unassembled WGS sequence"/>
</dbReference>
<accession>A0A0A2JZ58</accession>
<dbReference type="PhylomeDB" id="A0A0A2JZ58"/>
<keyword evidence="4" id="KW-0862">Zinc</keyword>
<comment type="similarity">
    <text evidence="2">Belongs to the zinc-containing alcohol dehydrogenase family.</text>
</comment>
<dbReference type="HOGENOM" id="CLU_026673_11_3_1"/>
<evidence type="ECO:0000256" key="2">
    <source>
        <dbReference type="ARBA" id="ARBA00008072"/>
    </source>
</evidence>
<evidence type="ECO:0000256" key="6">
    <source>
        <dbReference type="ARBA" id="ARBA00023027"/>
    </source>
</evidence>
<dbReference type="GO" id="GO:0016491">
    <property type="term" value="F:oxidoreductase activity"/>
    <property type="evidence" value="ECO:0007669"/>
    <property type="project" value="UniProtKB-KW"/>
</dbReference>
<dbReference type="InterPro" id="IPR036291">
    <property type="entry name" value="NAD(P)-bd_dom_sf"/>
</dbReference>
<gene>
    <name evidence="8" type="ORF">PEX2_068080</name>
</gene>
<dbReference type="STRING" id="27334.A0A0A2JZ58"/>
<dbReference type="OrthoDB" id="256333at2759"/>
<proteinExistence type="inferred from homology"/>
<dbReference type="PROSITE" id="PS00059">
    <property type="entry name" value="ADH_ZINC"/>
    <property type="match status" value="1"/>
</dbReference>
<dbReference type="Gene3D" id="3.40.50.720">
    <property type="entry name" value="NAD(P)-binding Rossmann-like Domain"/>
    <property type="match status" value="1"/>
</dbReference>
<dbReference type="InterPro" id="IPR002328">
    <property type="entry name" value="ADH_Zn_CS"/>
</dbReference>
<dbReference type="InterPro" id="IPR011032">
    <property type="entry name" value="GroES-like_sf"/>
</dbReference>
<dbReference type="SUPFAM" id="SSF51735">
    <property type="entry name" value="NAD(P)-binding Rossmann-fold domains"/>
    <property type="match status" value="1"/>
</dbReference>
<dbReference type="SUPFAM" id="SSF50129">
    <property type="entry name" value="GroES-like"/>
    <property type="match status" value="1"/>
</dbReference>
<dbReference type="PANTHER" id="PTHR42813">
    <property type="entry name" value="ZINC-TYPE ALCOHOL DEHYDROGENASE-LIKE"/>
    <property type="match status" value="1"/>
</dbReference>
<dbReference type="Gene3D" id="3.90.180.10">
    <property type="entry name" value="Medium-chain alcohol dehydrogenases, catalytic domain"/>
    <property type="match status" value="1"/>
</dbReference>
<evidence type="ECO:0000256" key="5">
    <source>
        <dbReference type="ARBA" id="ARBA00023002"/>
    </source>
</evidence>
<evidence type="ECO:0000256" key="4">
    <source>
        <dbReference type="ARBA" id="ARBA00022833"/>
    </source>
</evidence>
<keyword evidence="3" id="KW-0479">Metal-binding</keyword>